<dbReference type="SUPFAM" id="SSF53098">
    <property type="entry name" value="Ribonuclease H-like"/>
    <property type="match status" value="1"/>
</dbReference>
<protein>
    <recommendedName>
        <fullName evidence="1">RNase H type-1 domain-containing protein</fullName>
    </recommendedName>
</protein>
<evidence type="ECO:0000313" key="3">
    <source>
        <dbReference type="Proteomes" id="UP000026915"/>
    </source>
</evidence>
<dbReference type="Proteomes" id="UP000026915">
    <property type="component" value="Chromosome 7"/>
</dbReference>
<dbReference type="EMBL" id="CM001885">
    <property type="protein sequence ID" value="EOY13094.1"/>
    <property type="molecule type" value="Genomic_DNA"/>
</dbReference>
<dbReference type="InterPro" id="IPR036397">
    <property type="entry name" value="RNaseH_sf"/>
</dbReference>
<dbReference type="InterPro" id="IPR044730">
    <property type="entry name" value="RNase_H-like_dom_plant"/>
</dbReference>
<sequence length="302" mass="34700">MEIGLRYRVYAELRETKLSMKSAKQQESEEIEFKQAPTKKQVKFSSSLGSSRKGSSILTQSVLYFSATLRKENRQPVMNGIELTPPTSKNWSKRNGVPLSNSSKAMIFFSLCSKLEEEVPKNWKGIERKETKLNCIQSHDLFLFVFQIDAAKNKIWRMAFFVIKWSIWLFKNEMVFNGKSWDELKLMDIIKTRIAYWSKARWDNPCLSFLDFFKNPELGVVFSKKKFVKKNLEWIKPALSELKFNVDGAAKGCPGEIGIGGVLRDYEGRIKLQFSKSTGWGDSNLAELLAIKEAFLLFATSP</sequence>
<dbReference type="PANTHER" id="PTHR37708:SF2">
    <property type="entry name" value="HOMEOBOX HOX-B3-LIKE PROTEIN"/>
    <property type="match status" value="1"/>
</dbReference>
<dbReference type="Gramene" id="EOY13094">
    <property type="protein sequence ID" value="EOY13094"/>
    <property type="gene ID" value="TCM_031615"/>
</dbReference>
<keyword evidence="3" id="KW-1185">Reference proteome</keyword>
<reference evidence="2 3" key="1">
    <citation type="journal article" date="2013" name="Genome Biol.">
        <title>The genome sequence of the most widely cultivated cacao type and its use to identify candidate genes regulating pod color.</title>
        <authorList>
            <person name="Motamayor J.C."/>
            <person name="Mockaitis K."/>
            <person name="Schmutz J."/>
            <person name="Haiminen N."/>
            <person name="Iii D.L."/>
            <person name="Cornejo O."/>
            <person name="Findley S.D."/>
            <person name="Zheng P."/>
            <person name="Utro F."/>
            <person name="Royaert S."/>
            <person name="Saski C."/>
            <person name="Jenkins J."/>
            <person name="Podicheti R."/>
            <person name="Zhao M."/>
            <person name="Scheffler B.E."/>
            <person name="Stack J.C."/>
            <person name="Feltus F.A."/>
            <person name="Mustiga G.M."/>
            <person name="Amores F."/>
            <person name="Phillips W."/>
            <person name="Marelli J.P."/>
            <person name="May G.D."/>
            <person name="Shapiro H."/>
            <person name="Ma J."/>
            <person name="Bustamante C.D."/>
            <person name="Schnell R.J."/>
            <person name="Main D."/>
            <person name="Gilbert D."/>
            <person name="Parida L."/>
            <person name="Kuhn D.N."/>
        </authorList>
    </citation>
    <scope>NUCLEOTIDE SEQUENCE [LARGE SCALE GENOMIC DNA]</scope>
    <source>
        <strain evidence="3">cv. Matina 1-6</strain>
    </source>
</reference>
<dbReference type="AlphaFoldDB" id="A0A061FF45"/>
<dbReference type="GO" id="GO:0004523">
    <property type="term" value="F:RNA-DNA hybrid ribonuclease activity"/>
    <property type="evidence" value="ECO:0007669"/>
    <property type="project" value="InterPro"/>
</dbReference>
<feature type="domain" description="RNase H type-1" evidence="1">
    <location>
        <begin position="238"/>
        <end position="302"/>
    </location>
</feature>
<dbReference type="CDD" id="cd06222">
    <property type="entry name" value="RNase_H_like"/>
    <property type="match status" value="1"/>
</dbReference>
<name>A0A061FF45_THECC</name>
<dbReference type="InterPro" id="IPR012337">
    <property type="entry name" value="RNaseH-like_sf"/>
</dbReference>
<dbReference type="GO" id="GO:0003676">
    <property type="term" value="F:nucleic acid binding"/>
    <property type="evidence" value="ECO:0007669"/>
    <property type="project" value="InterPro"/>
</dbReference>
<dbReference type="PANTHER" id="PTHR37708">
    <property type="entry name" value="HOMEOBOX HOX-B3-LIKE PROTEIN"/>
    <property type="match status" value="1"/>
</dbReference>
<organism evidence="2 3">
    <name type="scientific">Theobroma cacao</name>
    <name type="common">Cacao</name>
    <name type="synonym">Cocoa</name>
    <dbReference type="NCBI Taxonomy" id="3641"/>
    <lineage>
        <taxon>Eukaryota</taxon>
        <taxon>Viridiplantae</taxon>
        <taxon>Streptophyta</taxon>
        <taxon>Embryophyta</taxon>
        <taxon>Tracheophyta</taxon>
        <taxon>Spermatophyta</taxon>
        <taxon>Magnoliopsida</taxon>
        <taxon>eudicotyledons</taxon>
        <taxon>Gunneridae</taxon>
        <taxon>Pentapetalae</taxon>
        <taxon>rosids</taxon>
        <taxon>malvids</taxon>
        <taxon>Malvales</taxon>
        <taxon>Malvaceae</taxon>
        <taxon>Byttnerioideae</taxon>
        <taxon>Theobroma</taxon>
    </lineage>
</organism>
<gene>
    <name evidence="2" type="ORF">TCM_031615</name>
</gene>
<dbReference type="PROSITE" id="PS50879">
    <property type="entry name" value="RNASE_H_1"/>
    <property type="match status" value="1"/>
</dbReference>
<dbReference type="InParanoid" id="A0A061FF45"/>
<dbReference type="Gene3D" id="3.30.420.10">
    <property type="entry name" value="Ribonuclease H-like superfamily/Ribonuclease H"/>
    <property type="match status" value="1"/>
</dbReference>
<dbReference type="InterPro" id="IPR002156">
    <property type="entry name" value="RNaseH_domain"/>
</dbReference>
<evidence type="ECO:0000259" key="1">
    <source>
        <dbReference type="PROSITE" id="PS50879"/>
    </source>
</evidence>
<evidence type="ECO:0000313" key="2">
    <source>
        <dbReference type="EMBL" id="EOY13094.1"/>
    </source>
</evidence>
<proteinExistence type="predicted"/>
<accession>A0A061FF45</accession>
<dbReference type="HOGENOM" id="CLU_922598_0_0_1"/>